<evidence type="ECO:0000256" key="1">
    <source>
        <dbReference type="SAM" id="Phobius"/>
    </source>
</evidence>
<feature type="transmembrane region" description="Helical" evidence="1">
    <location>
        <begin position="103"/>
        <end position="123"/>
    </location>
</feature>
<dbReference type="eggNOG" id="ENOG502RTNC">
    <property type="taxonomic scope" value="Eukaryota"/>
</dbReference>
<dbReference type="KEGG" id="dgr:6563386"/>
<name>B4JEW2_DROGR</name>
<dbReference type="PhylomeDB" id="B4JEW2"/>
<dbReference type="OMA" id="WNLYRNH"/>
<dbReference type="HOGENOM" id="CLU_1090961_0_0_1"/>
<gene>
    <name evidence="2" type="primary">Dgri\GH18373</name>
    <name evidence="2" type="ORF">Dgri_GH18373</name>
</gene>
<reference evidence="2 3" key="1">
    <citation type="journal article" date="2007" name="Nature">
        <title>Evolution of genes and genomes on the Drosophila phylogeny.</title>
        <authorList>
            <consortium name="Drosophila 12 Genomes Consortium"/>
            <person name="Clark A.G."/>
            <person name="Eisen M.B."/>
            <person name="Smith D.R."/>
            <person name="Bergman C.M."/>
            <person name="Oliver B."/>
            <person name="Markow T.A."/>
            <person name="Kaufman T.C."/>
            <person name="Kellis M."/>
            <person name="Gelbart W."/>
            <person name="Iyer V.N."/>
            <person name="Pollard D.A."/>
            <person name="Sackton T.B."/>
            <person name="Larracuente A.M."/>
            <person name="Singh N.D."/>
            <person name="Abad J.P."/>
            <person name="Abt D.N."/>
            <person name="Adryan B."/>
            <person name="Aguade M."/>
            <person name="Akashi H."/>
            <person name="Anderson W.W."/>
            <person name="Aquadro C.F."/>
            <person name="Ardell D.H."/>
            <person name="Arguello R."/>
            <person name="Artieri C.G."/>
            <person name="Barbash D.A."/>
            <person name="Barker D."/>
            <person name="Barsanti P."/>
            <person name="Batterham P."/>
            <person name="Batzoglou S."/>
            <person name="Begun D."/>
            <person name="Bhutkar A."/>
            <person name="Blanco E."/>
            <person name="Bosak S.A."/>
            <person name="Bradley R.K."/>
            <person name="Brand A.D."/>
            <person name="Brent M.R."/>
            <person name="Brooks A.N."/>
            <person name="Brown R.H."/>
            <person name="Butlin R.K."/>
            <person name="Caggese C."/>
            <person name="Calvi B.R."/>
            <person name="Bernardo de Carvalho A."/>
            <person name="Caspi A."/>
            <person name="Castrezana S."/>
            <person name="Celniker S.E."/>
            <person name="Chang J.L."/>
            <person name="Chapple C."/>
            <person name="Chatterji S."/>
            <person name="Chinwalla A."/>
            <person name="Civetta A."/>
            <person name="Clifton S.W."/>
            <person name="Comeron J.M."/>
            <person name="Costello J.C."/>
            <person name="Coyne J.A."/>
            <person name="Daub J."/>
            <person name="David R.G."/>
            <person name="Delcher A.L."/>
            <person name="Delehaunty K."/>
            <person name="Do C.B."/>
            <person name="Ebling H."/>
            <person name="Edwards K."/>
            <person name="Eickbush T."/>
            <person name="Evans J.D."/>
            <person name="Filipski A."/>
            <person name="Findeiss S."/>
            <person name="Freyhult E."/>
            <person name="Fulton L."/>
            <person name="Fulton R."/>
            <person name="Garcia A.C."/>
            <person name="Gardiner A."/>
            <person name="Garfield D.A."/>
            <person name="Garvin B.E."/>
            <person name="Gibson G."/>
            <person name="Gilbert D."/>
            <person name="Gnerre S."/>
            <person name="Godfrey J."/>
            <person name="Good R."/>
            <person name="Gotea V."/>
            <person name="Gravely B."/>
            <person name="Greenberg A.J."/>
            <person name="Griffiths-Jones S."/>
            <person name="Gross S."/>
            <person name="Guigo R."/>
            <person name="Gustafson E.A."/>
            <person name="Haerty W."/>
            <person name="Hahn M.W."/>
            <person name="Halligan D.L."/>
            <person name="Halpern A.L."/>
            <person name="Halter G.M."/>
            <person name="Han M.V."/>
            <person name="Heger A."/>
            <person name="Hillier L."/>
            <person name="Hinrichs A.S."/>
            <person name="Holmes I."/>
            <person name="Hoskins R.A."/>
            <person name="Hubisz M.J."/>
            <person name="Hultmark D."/>
            <person name="Huntley M.A."/>
            <person name="Jaffe D.B."/>
            <person name="Jagadeeshan S."/>
            <person name="Jeck W.R."/>
            <person name="Johnson J."/>
            <person name="Jones C.D."/>
            <person name="Jordan W.C."/>
            <person name="Karpen G.H."/>
            <person name="Kataoka E."/>
            <person name="Keightley P.D."/>
            <person name="Kheradpour P."/>
            <person name="Kirkness E.F."/>
            <person name="Koerich L.B."/>
            <person name="Kristiansen K."/>
            <person name="Kudrna D."/>
            <person name="Kulathinal R.J."/>
            <person name="Kumar S."/>
            <person name="Kwok R."/>
            <person name="Lander E."/>
            <person name="Langley C.H."/>
            <person name="Lapoint R."/>
            <person name="Lazzaro B.P."/>
            <person name="Lee S.J."/>
            <person name="Levesque L."/>
            <person name="Li R."/>
            <person name="Lin C.F."/>
            <person name="Lin M.F."/>
            <person name="Lindblad-Toh K."/>
            <person name="Llopart A."/>
            <person name="Long M."/>
            <person name="Low L."/>
            <person name="Lozovsky E."/>
            <person name="Lu J."/>
            <person name="Luo M."/>
            <person name="Machado C.A."/>
            <person name="Makalowski W."/>
            <person name="Marzo M."/>
            <person name="Matsuda M."/>
            <person name="Matzkin L."/>
            <person name="McAllister B."/>
            <person name="McBride C.S."/>
            <person name="McKernan B."/>
            <person name="McKernan K."/>
            <person name="Mendez-Lago M."/>
            <person name="Minx P."/>
            <person name="Mollenhauer M.U."/>
            <person name="Montooth K."/>
            <person name="Mount S.M."/>
            <person name="Mu X."/>
            <person name="Myers E."/>
            <person name="Negre B."/>
            <person name="Newfeld S."/>
            <person name="Nielsen R."/>
            <person name="Noor M.A."/>
            <person name="O'Grady P."/>
            <person name="Pachter L."/>
            <person name="Papaceit M."/>
            <person name="Parisi M.J."/>
            <person name="Parisi M."/>
            <person name="Parts L."/>
            <person name="Pedersen J.S."/>
            <person name="Pesole G."/>
            <person name="Phillippy A.M."/>
            <person name="Ponting C.P."/>
            <person name="Pop M."/>
            <person name="Porcelli D."/>
            <person name="Powell J.R."/>
            <person name="Prohaska S."/>
            <person name="Pruitt K."/>
            <person name="Puig M."/>
            <person name="Quesneville H."/>
            <person name="Ram K.R."/>
            <person name="Rand D."/>
            <person name="Rasmussen M.D."/>
            <person name="Reed L.K."/>
            <person name="Reenan R."/>
            <person name="Reily A."/>
            <person name="Remington K.A."/>
            <person name="Rieger T.T."/>
            <person name="Ritchie M.G."/>
            <person name="Robin C."/>
            <person name="Rogers Y.H."/>
            <person name="Rohde C."/>
            <person name="Rozas J."/>
            <person name="Rubenfield M.J."/>
            <person name="Ruiz A."/>
            <person name="Russo S."/>
            <person name="Salzberg S.L."/>
            <person name="Sanchez-Gracia A."/>
            <person name="Saranga D.J."/>
            <person name="Sato H."/>
            <person name="Schaeffer S.W."/>
            <person name="Schatz M.C."/>
            <person name="Schlenke T."/>
            <person name="Schwartz R."/>
            <person name="Segarra C."/>
            <person name="Singh R.S."/>
            <person name="Sirot L."/>
            <person name="Sirota M."/>
            <person name="Sisneros N.B."/>
            <person name="Smith C.D."/>
            <person name="Smith T.F."/>
            <person name="Spieth J."/>
            <person name="Stage D.E."/>
            <person name="Stark A."/>
            <person name="Stephan W."/>
            <person name="Strausberg R.L."/>
            <person name="Strempel S."/>
            <person name="Sturgill D."/>
            <person name="Sutton G."/>
            <person name="Sutton G.G."/>
            <person name="Tao W."/>
            <person name="Teichmann S."/>
            <person name="Tobari Y.N."/>
            <person name="Tomimura Y."/>
            <person name="Tsolas J.M."/>
            <person name="Valente V.L."/>
            <person name="Venter E."/>
            <person name="Venter J.C."/>
            <person name="Vicario S."/>
            <person name="Vieira F.G."/>
            <person name="Vilella A.J."/>
            <person name="Villasante A."/>
            <person name="Walenz B."/>
            <person name="Wang J."/>
            <person name="Wasserman M."/>
            <person name="Watts T."/>
            <person name="Wilson D."/>
            <person name="Wilson R.K."/>
            <person name="Wing R.A."/>
            <person name="Wolfner M.F."/>
            <person name="Wong A."/>
            <person name="Wong G.K."/>
            <person name="Wu C.I."/>
            <person name="Wu G."/>
            <person name="Yamamoto D."/>
            <person name="Yang H.P."/>
            <person name="Yang S.P."/>
            <person name="Yorke J.A."/>
            <person name="Yoshida K."/>
            <person name="Zdobnov E."/>
            <person name="Zhang P."/>
            <person name="Zhang Y."/>
            <person name="Zimin A.V."/>
            <person name="Baldwin J."/>
            <person name="Abdouelleil A."/>
            <person name="Abdulkadir J."/>
            <person name="Abebe A."/>
            <person name="Abera B."/>
            <person name="Abreu J."/>
            <person name="Acer S.C."/>
            <person name="Aftuck L."/>
            <person name="Alexander A."/>
            <person name="An P."/>
            <person name="Anderson E."/>
            <person name="Anderson S."/>
            <person name="Arachi H."/>
            <person name="Azer M."/>
            <person name="Bachantsang P."/>
            <person name="Barry A."/>
            <person name="Bayul T."/>
            <person name="Berlin A."/>
            <person name="Bessette D."/>
            <person name="Bloom T."/>
            <person name="Blye J."/>
            <person name="Boguslavskiy L."/>
            <person name="Bonnet C."/>
            <person name="Boukhgalter B."/>
            <person name="Bourzgui I."/>
            <person name="Brown A."/>
            <person name="Cahill P."/>
            <person name="Channer S."/>
            <person name="Cheshatsang Y."/>
            <person name="Chuda L."/>
            <person name="Citroen M."/>
            <person name="Collymore A."/>
            <person name="Cooke P."/>
            <person name="Costello M."/>
            <person name="D'Aco K."/>
            <person name="Daza R."/>
            <person name="De Haan G."/>
            <person name="DeGray S."/>
            <person name="DeMaso C."/>
            <person name="Dhargay N."/>
            <person name="Dooley K."/>
            <person name="Dooley E."/>
            <person name="Doricent M."/>
            <person name="Dorje P."/>
            <person name="Dorjee K."/>
            <person name="Dupes A."/>
            <person name="Elong R."/>
            <person name="Falk J."/>
            <person name="Farina A."/>
            <person name="Faro S."/>
            <person name="Ferguson D."/>
            <person name="Fisher S."/>
            <person name="Foley C.D."/>
            <person name="Franke A."/>
            <person name="Friedrich D."/>
            <person name="Gadbois L."/>
            <person name="Gearin G."/>
            <person name="Gearin C.R."/>
            <person name="Giannoukos G."/>
            <person name="Goode T."/>
            <person name="Graham J."/>
            <person name="Grandbois E."/>
            <person name="Grewal S."/>
            <person name="Gyaltsen K."/>
            <person name="Hafez N."/>
            <person name="Hagos B."/>
            <person name="Hall J."/>
            <person name="Henson C."/>
            <person name="Hollinger A."/>
            <person name="Honan T."/>
            <person name="Huard M.D."/>
            <person name="Hughes L."/>
            <person name="Hurhula B."/>
            <person name="Husby M.E."/>
            <person name="Kamat A."/>
            <person name="Kanga B."/>
            <person name="Kashin S."/>
            <person name="Khazanovich D."/>
            <person name="Kisner P."/>
            <person name="Lance K."/>
            <person name="Lara M."/>
            <person name="Lee W."/>
            <person name="Lennon N."/>
            <person name="Letendre F."/>
            <person name="LeVine R."/>
            <person name="Lipovsky A."/>
            <person name="Liu X."/>
            <person name="Liu J."/>
            <person name="Liu S."/>
            <person name="Lokyitsang T."/>
            <person name="Lokyitsang Y."/>
            <person name="Lubonja R."/>
            <person name="Lui A."/>
            <person name="MacDonald P."/>
            <person name="Magnisalis V."/>
            <person name="Maru K."/>
            <person name="Matthews C."/>
            <person name="McCusker W."/>
            <person name="McDonough S."/>
            <person name="Mehta T."/>
            <person name="Meldrim J."/>
            <person name="Meneus L."/>
            <person name="Mihai O."/>
            <person name="Mihalev A."/>
            <person name="Mihova T."/>
            <person name="Mittelman R."/>
            <person name="Mlenga V."/>
            <person name="Montmayeur A."/>
            <person name="Mulrain L."/>
            <person name="Navidi A."/>
            <person name="Naylor J."/>
            <person name="Negash T."/>
            <person name="Nguyen T."/>
            <person name="Nguyen N."/>
            <person name="Nicol R."/>
            <person name="Norbu C."/>
            <person name="Norbu N."/>
            <person name="Novod N."/>
            <person name="O'Neill B."/>
            <person name="Osman S."/>
            <person name="Markiewicz E."/>
            <person name="Oyono O.L."/>
            <person name="Patti C."/>
            <person name="Phunkhang P."/>
            <person name="Pierre F."/>
            <person name="Priest M."/>
            <person name="Raghuraman S."/>
            <person name="Rege F."/>
            <person name="Reyes R."/>
            <person name="Rise C."/>
            <person name="Rogov P."/>
            <person name="Ross K."/>
            <person name="Ryan E."/>
            <person name="Settipalli S."/>
            <person name="Shea T."/>
            <person name="Sherpa N."/>
            <person name="Shi L."/>
            <person name="Shih D."/>
            <person name="Sparrow T."/>
            <person name="Spaulding J."/>
            <person name="Stalker J."/>
            <person name="Stange-Thomann N."/>
            <person name="Stavropoulos S."/>
            <person name="Stone C."/>
            <person name="Strader C."/>
            <person name="Tesfaye S."/>
            <person name="Thomson T."/>
            <person name="Thoulutsang Y."/>
            <person name="Thoulutsang D."/>
            <person name="Topham K."/>
            <person name="Topping I."/>
            <person name="Tsamla T."/>
            <person name="Vassiliev H."/>
            <person name="Vo A."/>
            <person name="Wangchuk T."/>
            <person name="Wangdi T."/>
            <person name="Weiand M."/>
            <person name="Wilkinson J."/>
            <person name="Wilson A."/>
            <person name="Yadav S."/>
            <person name="Young G."/>
            <person name="Yu Q."/>
            <person name="Zembek L."/>
            <person name="Zhong D."/>
            <person name="Zimmer A."/>
            <person name="Zwirko Z."/>
            <person name="Jaffe D.B."/>
            <person name="Alvarez P."/>
            <person name="Brockman W."/>
            <person name="Butler J."/>
            <person name="Chin C."/>
            <person name="Gnerre S."/>
            <person name="Grabherr M."/>
            <person name="Kleber M."/>
            <person name="Mauceli E."/>
            <person name="MacCallum I."/>
        </authorList>
    </citation>
    <scope>NUCLEOTIDE SEQUENCE [LARGE SCALE GENOMIC DNA]</scope>
    <source>
        <strain evidence="3">Tucson 15287-2541.00</strain>
    </source>
</reference>
<dbReference type="AlphaFoldDB" id="B4JEW2"/>
<dbReference type="PANTHER" id="PTHR12459:SF15">
    <property type="entry name" value="TRANSMEMBRANE PROTEIN 135"/>
    <property type="match status" value="1"/>
</dbReference>
<keyword evidence="1" id="KW-0812">Transmembrane</keyword>
<dbReference type="InterPro" id="IPR026749">
    <property type="entry name" value="Tmem135"/>
</dbReference>
<accession>B4JEW2</accession>
<sequence length="255" mass="29272">MVSPSKIFSPPMDCLHCGWVLHSLPDQSCTEALIWNLYRNHISSSKFFLPLLLFPLILNWRRQTRRRLWAIVKNYLQTVSVASTVNALAYYLSCILRRLNDRFVYSCIFGIPALLASQLLWLAPTRVVQFFATGVLPSAFEAVLRQLNVGLVHSRGAQTLIFMVCSLVVLRRQQIKAYSGFWFIRPAPMPANYDKWSLGERVKQSLLELRTHLGIGLALDLINGARRKQLKKMQLKSTRFMLSCMGIYQVRLTIP</sequence>
<dbReference type="EMBL" id="CH916369">
    <property type="protein sequence ID" value="EDV93243.1"/>
    <property type="molecule type" value="Genomic_DNA"/>
</dbReference>
<dbReference type="STRING" id="7222.B4JEW2"/>
<protein>
    <submittedName>
        <fullName evidence="2">GH18373</fullName>
    </submittedName>
</protein>
<dbReference type="Proteomes" id="UP000001070">
    <property type="component" value="Unassembled WGS sequence"/>
</dbReference>
<keyword evidence="3" id="KW-1185">Reference proteome</keyword>
<evidence type="ECO:0000313" key="3">
    <source>
        <dbReference type="Proteomes" id="UP000001070"/>
    </source>
</evidence>
<dbReference type="PANTHER" id="PTHR12459">
    <property type="entry name" value="TRANSMEMBRANE PROTEIN 135-RELATED"/>
    <property type="match status" value="1"/>
</dbReference>
<organism evidence="3">
    <name type="scientific">Drosophila grimshawi</name>
    <name type="common">Hawaiian fruit fly</name>
    <name type="synonym">Idiomyia grimshawi</name>
    <dbReference type="NCBI Taxonomy" id="7222"/>
    <lineage>
        <taxon>Eukaryota</taxon>
        <taxon>Metazoa</taxon>
        <taxon>Ecdysozoa</taxon>
        <taxon>Arthropoda</taxon>
        <taxon>Hexapoda</taxon>
        <taxon>Insecta</taxon>
        <taxon>Pterygota</taxon>
        <taxon>Neoptera</taxon>
        <taxon>Endopterygota</taxon>
        <taxon>Diptera</taxon>
        <taxon>Brachycera</taxon>
        <taxon>Muscomorpha</taxon>
        <taxon>Ephydroidea</taxon>
        <taxon>Drosophilidae</taxon>
        <taxon>Drosophila</taxon>
        <taxon>Hawaiian Drosophila</taxon>
    </lineage>
</organism>
<keyword evidence="1" id="KW-1133">Transmembrane helix</keyword>
<dbReference type="InParanoid" id="B4JEW2"/>
<dbReference type="OrthoDB" id="291792at2759"/>
<dbReference type="FunCoup" id="B4JEW2">
    <property type="interactions" value="1"/>
</dbReference>
<keyword evidence="1" id="KW-0472">Membrane</keyword>
<evidence type="ECO:0000313" key="2">
    <source>
        <dbReference type="EMBL" id="EDV93243.1"/>
    </source>
</evidence>
<proteinExistence type="predicted"/>